<accession>F2RTC9</accession>
<evidence type="ECO:0000313" key="2">
    <source>
        <dbReference type="EMBL" id="EGD94578.1"/>
    </source>
</evidence>
<dbReference type="HOGENOM" id="CLU_2529098_0_0_1"/>
<feature type="compositionally biased region" description="Low complexity" evidence="1">
    <location>
        <begin position="44"/>
        <end position="57"/>
    </location>
</feature>
<organism evidence="2 3">
    <name type="scientific">Trichophyton tonsurans (strain CBS 112818)</name>
    <name type="common">Scalp ringworm fungus</name>
    <dbReference type="NCBI Taxonomy" id="647933"/>
    <lineage>
        <taxon>Eukaryota</taxon>
        <taxon>Fungi</taxon>
        <taxon>Dikarya</taxon>
        <taxon>Ascomycota</taxon>
        <taxon>Pezizomycotina</taxon>
        <taxon>Eurotiomycetes</taxon>
        <taxon>Eurotiomycetidae</taxon>
        <taxon>Onygenales</taxon>
        <taxon>Arthrodermataceae</taxon>
        <taxon>Trichophyton</taxon>
    </lineage>
</organism>
<name>F2RTC9_TRIT1</name>
<feature type="region of interest" description="Disordered" evidence="1">
    <location>
        <begin position="38"/>
        <end position="84"/>
    </location>
</feature>
<dbReference type="AlphaFoldDB" id="F2RTC9"/>
<keyword evidence="3" id="KW-1185">Reference proteome</keyword>
<evidence type="ECO:0000256" key="1">
    <source>
        <dbReference type="SAM" id="MobiDB-lite"/>
    </source>
</evidence>
<reference evidence="3" key="1">
    <citation type="journal article" date="2012" name="MBio">
        <title>Comparative genome analysis of Trichophyton rubrum and related dermatophytes reveals candidate genes involved in infection.</title>
        <authorList>
            <person name="Martinez D.A."/>
            <person name="Oliver B.G."/>
            <person name="Graeser Y."/>
            <person name="Goldberg J.M."/>
            <person name="Li W."/>
            <person name="Martinez-Rossi N.M."/>
            <person name="Monod M."/>
            <person name="Shelest E."/>
            <person name="Barton R.C."/>
            <person name="Birch E."/>
            <person name="Brakhage A.A."/>
            <person name="Chen Z."/>
            <person name="Gurr S.J."/>
            <person name="Heiman D."/>
            <person name="Heitman J."/>
            <person name="Kosti I."/>
            <person name="Rossi A."/>
            <person name="Saif S."/>
            <person name="Samalova M."/>
            <person name="Saunders C.W."/>
            <person name="Shea T."/>
            <person name="Summerbell R.C."/>
            <person name="Xu J."/>
            <person name="Young S."/>
            <person name="Zeng Q."/>
            <person name="Birren B.W."/>
            <person name="Cuomo C.A."/>
            <person name="White T.C."/>
        </authorList>
    </citation>
    <scope>NUCLEOTIDE SEQUENCE [LARGE SCALE GENOMIC DNA]</scope>
    <source>
        <strain evidence="3">CBS 112818</strain>
    </source>
</reference>
<protein>
    <submittedName>
        <fullName evidence="2">Uncharacterized protein</fullName>
    </submittedName>
</protein>
<evidence type="ECO:0000313" key="3">
    <source>
        <dbReference type="Proteomes" id="UP000009172"/>
    </source>
</evidence>
<gene>
    <name evidence="2" type="ORF">TESG_08337</name>
</gene>
<feature type="compositionally biased region" description="Basic residues" evidence="1">
    <location>
        <begin position="58"/>
        <end position="69"/>
    </location>
</feature>
<dbReference type="Proteomes" id="UP000009172">
    <property type="component" value="Unassembled WGS sequence"/>
</dbReference>
<sequence>MDGSGRVELKNSVDIMGPGRIRLKEKWRKKDKTLKIAPGELYQDQDQGQNQNQSQKYYRNHNLKRKRKNKGESNDTGEVNEREY</sequence>
<proteinExistence type="predicted"/>
<dbReference type="EMBL" id="GG698483">
    <property type="protein sequence ID" value="EGD94578.1"/>
    <property type="molecule type" value="Genomic_DNA"/>
</dbReference>